<dbReference type="PROSITE" id="PS50110">
    <property type="entry name" value="RESPONSE_REGULATORY"/>
    <property type="match status" value="1"/>
</dbReference>
<dbReference type="PANTHER" id="PTHR37299">
    <property type="entry name" value="TRANSCRIPTIONAL REGULATOR-RELATED"/>
    <property type="match status" value="1"/>
</dbReference>
<dbReference type="PANTHER" id="PTHR37299:SF1">
    <property type="entry name" value="STAGE 0 SPORULATION PROTEIN A HOMOLOG"/>
    <property type="match status" value="1"/>
</dbReference>
<dbReference type="PROSITE" id="PS50930">
    <property type="entry name" value="HTH_LYTTR"/>
    <property type="match status" value="1"/>
</dbReference>
<protein>
    <recommendedName>
        <fullName evidence="4">Sensory transduction protein LytR</fullName>
    </recommendedName>
</protein>
<dbReference type="GO" id="GO:0003677">
    <property type="term" value="F:DNA binding"/>
    <property type="evidence" value="ECO:0007669"/>
    <property type="project" value="InterPro"/>
</dbReference>
<dbReference type="InterPro" id="IPR046947">
    <property type="entry name" value="LytR-like"/>
</dbReference>
<feature type="domain" description="Response regulatory" evidence="1">
    <location>
        <begin position="3"/>
        <end position="121"/>
    </location>
</feature>
<dbReference type="Gene3D" id="3.40.50.2300">
    <property type="match status" value="1"/>
</dbReference>
<gene>
    <name evidence="3" type="ORF">SDC9_72978</name>
</gene>
<dbReference type="SMART" id="SM00448">
    <property type="entry name" value="REC"/>
    <property type="match status" value="1"/>
</dbReference>
<comment type="caution">
    <text evidence="3">The sequence shown here is derived from an EMBL/GenBank/DDBJ whole genome shotgun (WGS) entry which is preliminary data.</text>
</comment>
<name>A0A644YD58_9ZZZZ</name>
<dbReference type="AlphaFoldDB" id="A0A644YD58"/>
<evidence type="ECO:0000313" key="3">
    <source>
        <dbReference type="EMBL" id="MPM26475.1"/>
    </source>
</evidence>
<sequence>MLHFAICDDDHGQLALLGAYTEQFCQTHQIEAKLHLFNHPDELLTSSETHHYHLYILDIVMPMINGVEVGKAIRKRDEAAIIIFATQEPSFALESFAATPINYLLKPIDMNQLSSTLLQALPKMEPQKEKTCIIKTREGIKVLRFSEILYCECKNHSAIYTLTGERTVTTKILKGTFSHHIEPLLKDARFLRPHISYLVNMDYIEGFSQTRFTLRSGGSVPIVARHYRKVRDSYLTYLTSGENAQCRN</sequence>
<evidence type="ECO:0000259" key="1">
    <source>
        <dbReference type="PROSITE" id="PS50110"/>
    </source>
</evidence>
<feature type="domain" description="HTH LytTR-type" evidence="2">
    <location>
        <begin position="132"/>
        <end position="236"/>
    </location>
</feature>
<dbReference type="Pfam" id="PF04397">
    <property type="entry name" value="LytTR"/>
    <property type="match status" value="1"/>
</dbReference>
<dbReference type="SMART" id="SM00850">
    <property type="entry name" value="LytTR"/>
    <property type="match status" value="1"/>
</dbReference>
<dbReference type="Pfam" id="PF00072">
    <property type="entry name" value="Response_reg"/>
    <property type="match status" value="1"/>
</dbReference>
<dbReference type="GO" id="GO:0000156">
    <property type="term" value="F:phosphorelay response regulator activity"/>
    <property type="evidence" value="ECO:0007669"/>
    <property type="project" value="InterPro"/>
</dbReference>
<dbReference type="SUPFAM" id="SSF52172">
    <property type="entry name" value="CheY-like"/>
    <property type="match status" value="1"/>
</dbReference>
<evidence type="ECO:0008006" key="4">
    <source>
        <dbReference type="Google" id="ProtNLM"/>
    </source>
</evidence>
<dbReference type="InterPro" id="IPR007492">
    <property type="entry name" value="LytTR_DNA-bd_dom"/>
</dbReference>
<dbReference type="EMBL" id="VSSQ01004744">
    <property type="protein sequence ID" value="MPM26475.1"/>
    <property type="molecule type" value="Genomic_DNA"/>
</dbReference>
<evidence type="ECO:0000259" key="2">
    <source>
        <dbReference type="PROSITE" id="PS50930"/>
    </source>
</evidence>
<organism evidence="3">
    <name type="scientific">bioreactor metagenome</name>
    <dbReference type="NCBI Taxonomy" id="1076179"/>
    <lineage>
        <taxon>unclassified sequences</taxon>
        <taxon>metagenomes</taxon>
        <taxon>ecological metagenomes</taxon>
    </lineage>
</organism>
<reference evidence="3" key="1">
    <citation type="submission" date="2019-08" db="EMBL/GenBank/DDBJ databases">
        <authorList>
            <person name="Kucharzyk K."/>
            <person name="Murdoch R.W."/>
            <person name="Higgins S."/>
            <person name="Loffler F."/>
        </authorList>
    </citation>
    <scope>NUCLEOTIDE SEQUENCE</scope>
</reference>
<accession>A0A644YD58</accession>
<proteinExistence type="predicted"/>
<dbReference type="Gene3D" id="2.40.50.1020">
    <property type="entry name" value="LytTr DNA-binding domain"/>
    <property type="match status" value="1"/>
</dbReference>
<dbReference type="InterPro" id="IPR011006">
    <property type="entry name" value="CheY-like_superfamily"/>
</dbReference>
<dbReference type="InterPro" id="IPR001789">
    <property type="entry name" value="Sig_transdc_resp-reg_receiver"/>
</dbReference>